<evidence type="ECO:0000256" key="9">
    <source>
        <dbReference type="ARBA" id="ARBA00022722"/>
    </source>
</evidence>
<proteinExistence type="inferred from homology"/>
<keyword evidence="9 14" id="KW-0540">Nuclease</keyword>
<dbReference type="GO" id="GO:0030145">
    <property type="term" value="F:manganese ion binding"/>
    <property type="evidence" value="ECO:0007669"/>
    <property type="project" value="UniProtKB-UniRule"/>
</dbReference>
<feature type="binding site" evidence="14 15">
    <location>
        <position position="79"/>
    </location>
    <ligand>
        <name>a divalent metal cation</name>
        <dbReference type="ChEBI" id="CHEBI:60240"/>
    </ligand>
</feature>
<dbReference type="FunFam" id="3.30.420.10:FF:000006">
    <property type="entry name" value="Ribonuclease HII"/>
    <property type="match status" value="1"/>
</dbReference>
<keyword evidence="13 14" id="KW-0464">Manganese</keyword>
<dbReference type="GO" id="GO:0005737">
    <property type="term" value="C:cytoplasm"/>
    <property type="evidence" value="ECO:0007669"/>
    <property type="project" value="UniProtKB-SubCell"/>
</dbReference>
<dbReference type="PANTHER" id="PTHR10954:SF18">
    <property type="entry name" value="RIBONUCLEASE HII"/>
    <property type="match status" value="1"/>
</dbReference>
<evidence type="ECO:0000256" key="6">
    <source>
        <dbReference type="ARBA" id="ARBA00012180"/>
    </source>
</evidence>
<dbReference type="InterPro" id="IPR012337">
    <property type="entry name" value="RNaseH-like_sf"/>
</dbReference>
<name>W4VFP9_9BACI</name>
<dbReference type="InterPro" id="IPR036397">
    <property type="entry name" value="RNaseH_sf"/>
</dbReference>
<evidence type="ECO:0000256" key="2">
    <source>
        <dbReference type="ARBA" id="ARBA00001946"/>
    </source>
</evidence>
<keyword evidence="12 14" id="KW-0378">Hydrolase</keyword>
<dbReference type="GO" id="GO:0003723">
    <property type="term" value="F:RNA binding"/>
    <property type="evidence" value="ECO:0007669"/>
    <property type="project" value="UniProtKB-UniRule"/>
</dbReference>
<sequence>MEEKWTINEIKDYLVNKEPSNEVLQYLEKDTRMGVKKLLQQYQNSIVAKKAEEEKFIEMSRFEQQLWQKNIISIVGVDEVGRGPLAGPVVVAAVVLPKDFKLLGLDDSKKVPKKRELFFRYITTHAVEYSIGIVEAAEIDQINILQASKKAMYIAIEKLSSVDYVLIDAVHLEQLRVPSMAIIKGDQKSISIAAASIVAKVTRDQIMADIHNDYPQYGFNKNSGYGTKQHLEAIQQNGLTSYHRRSFLKSYIDRE</sequence>
<keyword evidence="19" id="KW-1185">Reference proteome</keyword>
<dbReference type="InterPro" id="IPR024567">
    <property type="entry name" value="RNase_HII/HIII_dom"/>
</dbReference>
<dbReference type="OrthoDB" id="9803420at2"/>
<dbReference type="InterPro" id="IPR022898">
    <property type="entry name" value="RNase_HII"/>
</dbReference>
<dbReference type="CDD" id="cd07182">
    <property type="entry name" value="RNase_HII_bacteria_HII_like"/>
    <property type="match status" value="1"/>
</dbReference>
<evidence type="ECO:0000256" key="15">
    <source>
        <dbReference type="PROSITE-ProRule" id="PRU01319"/>
    </source>
</evidence>
<dbReference type="AlphaFoldDB" id="W4VFP9"/>
<dbReference type="Proteomes" id="UP000019102">
    <property type="component" value="Unassembled WGS sequence"/>
</dbReference>
<evidence type="ECO:0000256" key="14">
    <source>
        <dbReference type="HAMAP-Rule" id="MF_00052"/>
    </source>
</evidence>
<keyword evidence="10 14" id="KW-0479">Metal-binding</keyword>
<evidence type="ECO:0000313" key="18">
    <source>
        <dbReference type="EMBL" id="GAE91648.1"/>
    </source>
</evidence>
<dbReference type="SUPFAM" id="SSF53098">
    <property type="entry name" value="Ribonuclease H-like"/>
    <property type="match status" value="1"/>
</dbReference>
<reference evidence="18 19" key="1">
    <citation type="journal article" date="2014" name="Genome Announc.">
        <title>Draft Genome Sequence of the Boron-Tolerant and Moderately Halotolerant Bacterium Gracilibacillus boraciitolerans JCM 21714T.</title>
        <authorList>
            <person name="Ahmed I."/>
            <person name="Oshima K."/>
            <person name="Suda W."/>
            <person name="Kitamura K."/>
            <person name="Iida T."/>
            <person name="Ohmori Y."/>
            <person name="Fujiwara T."/>
            <person name="Hattori M."/>
            <person name="Ohkuma M."/>
        </authorList>
    </citation>
    <scope>NUCLEOTIDE SEQUENCE [LARGE SCALE GENOMIC DNA]</scope>
    <source>
        <strain evidence="18 19">JCM 21714</strain>
    </source>
</reference>
<dbReference type="NCBIfam" id="NF000594">
    <property type="entry name" value="PRK00015.1-1"/>
    <property type="match status" value="1"/>
</dbReference>
<dbReference type="PROSITE" id="PS51975">
    <property type="entry name" value="RNASE_H_2"/>
    <property type="match status" value="1"/>
</dbReference>
<dbReference type="Pfam" id="PF01351">
    <property type="entry name" value="RNase_HII"/>
    <property type="match status" value="1"/>
</dbReference>
<evidence type="ECO:0000256" key="12">
    <source>
        <dbReference type="ARBA" id="ARBA00022801"/>
    </source>
</evidence>
<comment type="caution">
    <text evidence="18">The sequence shown here is derived from an EMBL/GenBank/DDBJ whole genome shotgun (WGS) entry which is preliminary data.</text>
</comment>
<feature type="domain" description="RNase H type-2" evidence="17">
    <location>
        <begin position="72"/>
        <end position="255"/>
    </location>
</feature>
<dbReference type="Gene3D" id="3.30.420.10">
    <property type="entry name" value="Ribonuclease H-like superfamily/Ribonuclease H"/>
    <property type="match status" value="1"/>
</dbReference>
<evidence type="ECO:0000256" key="1">
    <source>
        <dbReference type="ARBA" id="ARBA00000077"/>
    </source>
</evidence>
<protein>
    <recommendedName>
        <fullName evidence="7 14">Ribonuclease HII</fullName>
        <shortName evidence="14">RNase HII</shortName>
        <ecNumber evidence="6 14">3.1.26.4</ecNumber>
    </recommendedName>
</protein>
<evidence type="ECO:0000256" key="13">
    <source>
        <dbReference type="ARBA" id="ARBA00023211"/>
    </source>
</evidence>
<dbReference type="eggNOG" id="COG0164">
    <property type="taxonomic scope" value="Bacteria"/>
</dbReference>
<keyword evidence="8 14" id="KW-0963">Cytoplasm</keyword>
<dbReference type="GO" id="GO:0006298">
    <property type="term" value="P:mismatch repair"/>
    <property type="evidence" value="ECO:0007669"/>
    <property type="project" value="TreeGrafter"/>
</dbReference>
<feature type="binding site" evidence="14 15">
    <location>
        <position position="168"/>
    </location>
    <ligand>
        <name>a divalent metal cation</name>
        <dbReference type="ChEBI" id="CHEBI:60240"/>
    </ligand>
</feature>
<comment type="cofactor">
    <cofactor evidence="2">
        <name>Mg(2+)</name>
        <dbReference type="ChEBI" id="CHEBI:18420"/>
    </cofactor>
</comment>
<dbReference type="NCBIfam" id="NF000595">
    <property type="entry name" value="PRK00015.1-3"/>
    <property type="match status" value="1"/>
</dbReference>
<dbReference type="HAMAP" id="MF_00052_B">
    <property type="entry name" value="RNase_HII_B"/>
    <property type="match status" value="1"/>
</dbReference>
<evidence type="ECO:0000259" key="17">
    <source>
        <dbReference type="PROSITE" id="PS51975"/>
    </source>
</evidence>
<evidence type="ECO:0000256" key="3">
    <source>
        <dbReference type="ARBA" id="ARBA00004065"/>
    </source>
</evidence>
<dbReference type="PANTHER" id="PTHR10954">
    <property type="entry name" value="RIBONUCLEASE H2 SUBUNIT A"/>
    <property type="match status" value="1"/>
</dbReference>
<evidence type="ECO:0000256" key="4">
    <source>
        <dbReference type="ARBA" id="ARBA00004496"/>
    </source>
</evidence>
<comment type="similarity">
    <text evidence="5 14 16">Belongs to the RNase HII family.</text>
</comment>
<dbReference type="InterPro" id="IPR001352">
    <property type="entry name" value="RNase_HII/HIII"/>
</dbReference>
<organism evidence="18 19">
    <name type="scientific">Gracilibacillus boraciitolerans JCM 21714</name>
    <dbReference type="NCBI Taxonomy" id="1298598"/>
    <lineage>
        <taxon>Bacteria</taxon>
        <taxon>Bacillati</taxon>
        <taxon>Bacillota</taxon>
        <taxon>Bacilli</taxon>
        <taxon>Bacillales</taxon>
        <taxon>Bacillaceae</taxon>
        <taxon>Gracilibacillus</taxon>
    </lineage>
</organism>
<keyword evidence="11 14" id="KW-0255">Endonuclease</keyword>
<evidence type="ECO:0000256" key="5">
    <source>
        <dbReference type="ARBA" id="ARBA00007383"/>
    </source>
</evidence>
<dbReference type="RefSeq" id="WP_035721480.1">
    <property type="nucleotide sequence ID" value="NZ_BAVS01000001.1"/>
</dbReference>
<evidence type="ECO:0000256" key="7">
    <source>
        <dbReference type="ARBA" id="ARBA00019179"/>
    </source>
</evidence>
<gene>
    <name evidence="14" type="primary">rnhB</name>
    <name evidence="18" type="ORF">JCM21714_601</name>
</gene>
<feature type="binding site" evidence="14 15">
    <location>
        <position position="78"/>
    </location>
    <ligand>
        <name>a divalent metal cation</name>
        <dbReference type="ChEBI" id="CHEBI:60240"/>
    </ligand>
</feature>
<dbReference type="EMBL" id="BAVS01000001">
    <property type="protein sequence ID" value="GAE91648.1"/>
    <property type="molecule type" value="Genomic_DNA"/>
</dbReference>
<comment type="subcellular location">
    <subcellularLocation>
        <location evidence="4 14">Cytoplasm</location>
    </subcellularLocation>
</comment>
<dbReference type="STRING" id="1298598.JCM21714_601"/>
<evidence type="ECO:0000256" key="16">
    <source>
        <dbReference type="RuleBase" id="RU003515"/>
    </source>
</evidence>
<comment type="cofactor">
    <cofactor evidence="14 15">
        <name>Mn(2+)</name>
        <dbReference type="ChEBI" id="CHEBI:29035"/>
    </cofactor>
    <cofactor evidence="14 15">
        <name>Mg(2+)</name>
        <dbReference type="ChEBI" id="CHEBI:18420"/>
    </cofactor>
    <text evidence="14 15">Manganese or magnesium. Binds 1 divalent metal ion per monomer in the absence of substrate. May bind a second metal ion after substrate binding.</text>
</comment>
<evidence type="ECO:0000256" key="10">
    <source>
        <dbReference type="ARBA" id="ARBA00022723"/>
    </source>
</evidence>
<dbReference type="GO" id="GO:0043137">
    <property type="term" value="P:DNA replication, removal of RNA primer"/>
    <property type="evidence" value="ECO:0007669"/>
    <property type="project" value="TreeGrafter"/>
</dbReference>
<dbReference type="GO" id="GO:0032299">
    <property type="term" value="C:ribonuclease H2 complex"/>
    <property type="evidence" value="ECO:0007669"/>
    <property type="project" value="TreeGrafter"/>
</dbReference>
<evidence type="ECO:0000313" key="19">
    <source>
        <dbReference type="Proteomes" id="UP000019102"/>
    </source>
</evidence>
<accession>W4VFP9</accession>
<evidence type="ECO:0000256" key="8">
    <source>
        <dbReference type="ARBA" id="ARBA00022490"/>
    </source>
</evidence>
<dbReference type="EC" id="3.1.26.4" evidence="6 14"/>
<comment type="catalytic activity">
    <reaction evidence="1 14 15 16">
        <text>Endonucleolytic cleavage to 5'-phosphomonoester.</text>
        <dbReference type="EC" id="3.1.26.4"/>
    </reaction>
</comment>
<comment type="function">
    <text evidence="3 14 16">Endonuclease that specifically degrades the RNA of RNA-DNA hybrids.</text>
</comment>
<dbReference type="GO" id="GO:0004523">
    <property type="term" value="F:RNA-DNA hybrid ribonuclease activity"/>
    <property type="evidence" value="ECO:0007669"/>
    <property type="project" value="UniProtKB-UniRule"/>
</dbReference>
<evidence type="ECO:0000256" key="11">
    <source>
        <dbReference type="ARBA" id="ARBA00022759"/>
    </source>
</evidence>